<organism evidence="2 3">
    <name type="scientific">Dietzia cinnamea</name>
    <dbReference type="NCBI Taxonomy" id="321318"/>
    <lineage>
        <taxon>Bacteria</taxon>
        <taxon>Bacillati</taxon>
        <taxon>Actinomycetota</taxon>
        <taxon>Actinomycetes</taxon>
        <taxon>Mycobacteriales</taxon>
        <taxon>Dietziaceae</taxon>
        <taxon>Dietzia</taxon>
    </lineage>
</organism>
<sequence>MSPAQGADGLVAAIDLAAARAAEVGRRIADSAEDLDSVARRLGGRATGGEWSGRAGDRARGEVADAAGEARMLSGNCLFVADVLRAEGSRLARAVTGWDAAEAAEPGTGDAVAVQDADRVLAMRLREAADALAGRVDPATRPCLDLSGSTDDDPREVARLWHALGPADRARLARDHPELGSVDGLSSATRDALNRTRLRRLLDASGSAAGAGSGASGRLSDEAARDLATLAAYLEQDPRRHLLDLHPDGRAVVAGADPDSAERVVTLVPGTGSSLADLGRTGERAGAVCEAADAAGECVSVSWQGYDAPDGIVSAGSSAGPAWAHADDLRTYAAGLDAVEGLDGDDAPHATVGYSYGSVVLGAAAADPEGLAADLMIHVGSPGAGVESLDRQWVDEAGVSRPAVDDDVVAVASRWDPVPWWSITGVLGERPGADEFGGRSVDVTEPGAGPESVRTAHSRYLDPGTVSLTEIGRLVSGIE</sequence>
<dbReference type="RefSeq" id="WP_243699633.1">
    <property type="nucleotide sequence ID" value="NZ_CP143053.1"/>
</dbReference>
<feature type="domain" description="DUF1023" evidence="1">
    <location>
        <begin position="248"/>
        <end position="399"/>
    </location>
</feature>
<comment type="caution">
    <text evidence="2">The sequence shown here is derived from an EMBL/GenBank/DDBJ whole genome shotgun (WGS) entry which is preliminary data.</text>
</comment>
<proteinExistence type="predicted"/>
<accession>A0A4R3ZWQ7</accession>
<dbReference type="GeneID" id="89531738"/>
<evidence type="ECO:0000313" key="3">
    <source>
        <dbReference type="Proteomes" id="UP000295805"/>
    </source>
</evidence>
<dbReference type="AlphaFoldDB" id="A0A4R3ZWQ7"/>
<reference evidence="2 3" key="1">
    <citation type="submission" date="2019-03" db="EMBL/GenBank/DDBJ databases">
        <title>Root nodule microbial communities of legume samples collected from USA, Mexico and Botswana.</title>
        <authorList>
            <person name="Hirsch A."/>
        </authorList>
    </citation>
    <scope>NUCLEOTIDE SEQUENCE [LARGE SCALE GENOMIC DNA]</scope>
    <source>
        <strain evidence="2 3">55</strain>
    </source>
</reference>
<dbReference type="Proteomes" id="UP000295805">
    <property type="component" value="Unassembled WGS sequence"/>
</dbReference>
<protein>
    <submittedName>
        <fullName evidence="2">Alpha/beta hydrolase family protein</fullName>
    </submittedName>
</protein>
<gene>
    <name evidence="2" type="ORF">EDD19_105176</name>
</gene>
<dbReference type="GO" id="GO:0016787">
    <property type="term" value="F:hydrolase activity"/>
    <property type="evidence" value="ECO:0007669"/>
    <property type="project" value="UniProtKB-KW"/>
</dbReference>
<evidence type="ECO:0000313" key="2">
    <source>
        <dbReference type="EMBL" id="TCW25118.1"/>
    </source>
</evidence>
<dbReference type="InterPro" id="IPR010427">
    <property type="entry name" value="DUF1023"/>
</dbReference>
<dbReference type="Pfam" id="PF06259">
    <property type="entry name" value="Abhydrolase_8"/>
    <property type="match status" value="1"/>
</dbReference>
<evidence type="ECO:0000259" key="1">
    <source>
        <dbReference type="Pfam" id="PF06259"/>
    </source>
</evidence>
<keyword evidence="2" id="KW-0378">Hydrolase</keyword>
<name>A0A4R3ZWQ7_9ACTN</name>
<dbReference type="EMBL" id="SMCX01000005">
    <property type="protein sequence ID" value="TCW25118.1"/>
    <property type="molecule type" value="Genomic_DNA"/>
</dbReference>